<dbReference type="Proteomes" id="UP000276133">
    <property type="component" value="Unassembled WGS sequence"/>
</dbReference>
<evidence type="ECO:0000313" key="2">
    <source>
        <dbReference type="Proteomes" id="UP000276133"/>
    </source>
</evidence>
<reference evidence="1 2" key="1">
    <citation type="journal article" date="2018" name="Sci. Rep.">
        <title>Genomic signatures of local adaptation to the degree of environmental predictability in rotifers.</title>
        <authorList>
            <person name="Franch-Gras L."/>
            <person name="Hahn C."/>
            <person name="Garcia-Roger E.M."/>
            <person name="Carmona M.J."/>
            <person name="Serra M."/>
            <person name="Gomez A."/>
        </authorList>
    </citation>
    <scope>NUCLEOTIDE SEQUENCE [LARGE SCALE GENOMIC DNA]</scope>
    <source>
        <strain evidence="1">HYR1</strain>
    </source>
</reference>
<dbReference type="EMBL" id="REGN01010783">
    <property type="protein sequence ID" value="RMZ98425.1"/>
    <property type="molecule type" value="Genomic_DNA"/>
</dbReference>
<gene>
    <name evidence="1" type="ORF">BpHYR1_016177</name>
</gene>
<proteinExistence type="predicted"/>
<dbReference type="AlphaFoldDB" id="A0A3M7PH25"/>
<name>A0A3M7PH25_BRAPC</name>
<keyword evidence="2" id="KW-1185">Reference proteome</keyword>
<sequence length="121" mass="13089">MSVLLKKRIRMIVVNGIVQTRFIFSLVRSVTKTCASSNYYIKTSFKHSAKDSNTLNASYAILSPLLLFGNGSSTSSSVSFPSLAAKISSTSHIEVDINQKITSAIFDAASASVPKFSSKKF</sequence>
<organism evidence="1 2">
    <name type="scientific">Brachionus plicatilis</name>
    <name type="common">Marine rotifer</name>
    <name type="synonym">Brachionus muelleri</name>
    <dbReference type="NCBI Taxonomy" id="10195"/>
    <lineage>
        <taxon>Eukaryota</taxon>
        <taxon>Metazoa</taxon>
        <taxon>Spiralia</taxon>
        <taxon>Gnathifera</taxon>
        <taxon>Rotifera</taxon>
        <taxon>Eurotatoria</taxon>
        <taxon>Monogononta</taxon>
        <taxon>Pseudotrocha</taxon>
        <taxon>Ploima</taxon>
        <taxon>Brachionidae</taxon>
        <taxon>Brachionus</taxon>
    </lineage>
</organism>
<comment type="caution">
    <text evidence="1">The sequence shown here is derived from an EMBL/GenBank/DDBJ whole genome shotgun (WGS) entry which is preliminary data.</text>
</comment>
<evidence type="ECO:0000313" key="1">
    <source>
        <dbReference type="EMBL" id="RMZ98425.1"/>
    </source>
</evidence>
<protein>
    <submittedName>
        <fullName evidence="1">Uncharacterized protein</fullName>
    </submittedName>
</protein>
<accession>A0A3M7PH25</accession>